<name>A0A916X1P8_9HYPH</name>
<reference evidence="2" key="1">
    <citation type="journal article" date="2014" name="Int. J. Syst. Evol. Microbiol.">
        <title>Complete genome sequence of Corynebacterium casei LMG S-19264T (=DSM 44701T), isolated from a smear-ripened cheese.</title>
        <authorList>
            <consortium name="US DOE Joint Genome Institute (JGI-PGF)"/>
            <person name="Walter F."/>
            <person name="Albersmeier A."/>
            <person name="Kalinowski J."/>
            <person name="Ruckert C."/>
        </authorList>
    </citation>
    <scope>NUCLEOTIDE SEQUENCE</scope>
    <source>
        <strain evidence="2">CGMCC 1.12426</strain>
    </source>
</reference>
<organism evidence="2 3">
    <name type="scientific">Roseibium aquae</name>
    <dbReference type="NCBI Taxonomy" id="1323746"/>
    <lineage>
        <taxon>Bacteria</taxon>
        <taxon>Pseudomonadati</taxon>
        <taxon>Pseudomonadota</taxon>
        <taxon>Alphaproteobacteria</taxon>
        <taxon>Hyphomicrobiales</taxon>
        <taxon>Stappiaceae</taxon>
        <taxon>Roseibium</taxon>
    </lineage>
</organism>
<dbReference type="Proteomes" id="UP000605148">
    <property type="component" value="Unassembled WGS sequence"/>
</dbReference>
<dbReference type="OrthoDB" id="7870801at2"/>
<reference evidence="2" key="2">
    <citation type="submission" date="2020-09" db="EMBL/GenBank/DDBJ databases">
        <authorList>
            <person name="Sun Q."/>
            <person name="Zhou Y."/>
        </authorList>
    </citation>
    <scope>NUCLEOTIDE SEQUENCE</scope>
    <source>
        <strain evidence="2">CGMCC 1.12426</strain>
    </source>
</reference>
<comment type="caution">
    <text evidence="2">The sequence shown here is derived from an EMBL/GenBank/DDBJ whole genome shotgun (WGS) entry which is preliminary data.</text>
</comment>
<dbReference type="EMBL" id="BMFA01000011">
    <property type="protein sequence ID" value="GGB58323.1"/>
    <property type="molecule type" value="Genomic_DNA"/>
</dbReference>
<dbReference type="RefSeq" id="WP_150496819.1">
    <property type="nucleotide sequence ID" value="NZ_BMFA01000011.1"/>
</dbReference>
<gene>
    <name evidence="2" type="ORF">GCM10011316_32980</name>
</gene>
<sequence length="103" mass="11579">MTNPLAFLLAAALTAALAVPALAQARPDLRTMTCAQAQALVKQRGQVVMTTGPHTYFRFVSRINYCDSWEQLFVKYGSTRDNPKCPVAYECKEPLFNTFNRFD</sequence>
<keyword evidence="3" id="KW-1185">Reference proteome</keyword>
<protein>
    <submittedName>
        <fullName evidence="2">Uncharacterized protein</fullName>
    </submittedName>
</protein>
<proteinExistence type="predicted"/>
<evidence type="ECO:0000313" key="3">
    <source>
        <dbReference type="Proteomes" id="UP000605148"/>
    </source>
</evidence>
<accession>A0A916X1P8</accession>
<dbReference type="AlphaFoldDB" id="A0A916X1P8"/>
<evidence type="ECO:0000313" key="2">
    <source>
        <dbReference type="EMBL" id="GGB58323.1"/>
    </source>
</evidence>
<keyword evidence="1" id="KW-0732">Signal</keyword>
<feature type="chain" id="PRO_5037460893" evidence="1">
    <location>
        <begin position="24"/>
        <end position="103"/>
    </location>
</feature>
<feature type="signal peptide" evidence="1">
    <location>
        <begin position="1"/>
        <end position="23"/>
    </location>
</feature>
<evidence type="ECO:0000256" key="1">
    <source>
        <dbReference type="SAM" id="SignalP"/>
    </source>
</evidence>